<feature type="region of interest" description="Disordered" evidence="1">
    <location>
        <begin position="51"/>
        <end position="145"/>
    </location>
</feature>
<gene>
    <name evidence="2" type="ORF">I302_06666</name>
    <name evidence="3" type="ORF">I302_107594</name>
</gene>
<evidence type="ECO:0000256" key="1">
    <source>
        <dbReference type="SAM" id="MobiDB-lite"/>
    </source>
</evidence>
<dbReference type="GeneID" id="30211065"/>
<reference evidence="3" key="2">
    <citation type="submission" date="2013-07" db="EMBL/GenBank/DDBJ databases">
        <authorList>
            <consortium name="The Broad Institute Genome Sequencing Platform"/>
            <person name="Cuomo C."/>
            <person name="Litvintseva A."/>
            <person name="Chen Y."/>
            <person name="Heitman J."/>
            <person name="Sun S."/>
            <person name="Springer D."/>
            <person name="Dromer F."/>
            <person name="Young S.K."/>
            <person name="Zeng Q."/>
            <person name="Gargeya S."/>
            <person name="Fitzgerald M."/>
            <person name="Abouelleil A."/>
            <person name="Alvarado L."/>
            <person name="Berlin A.M."/>
            <person name="Chapman S.B."/>
            <person name="Dewar J."/>
            <person name="Goldberg J."/>
            <person name="Griggs A."/>
            <person name="Gujja S."/>
            <person name="Hansen M."/>
            <person name="Howarth C."/>
            <person name="Imamovic A."/>
            <person name="Larimer J."/>
            <person name="McCowan C."/>
            <person name="Murphy C."/>
            <person name="Pearson M."/>
            <person name="Priest M."/>
            <person name="Roberts A."/>
            <person name="Saif S."/>
            <person name="Shea T."/>
            <person name="Sykes S."/>
            <person name="Wortman J."/>
            <person name="Nusbaum C."/>
            <person name="Birren B."/>
        </authorList>
    </citation>
    <scope>NUCLEOTIDE SEQUENCE</scope>
    <source>
        <strain evidence="3">CBS 10118</strain>
    </source>
</reference>
<organism evidence="2">
    <name type="scientific">Kwoniella bestiolae CBS 10118</name>
    <dbReference type="NCBI Taxonomy" id="1296100"/>
    <lineage>
        <taxon>Eukaryota</taxon>
        <taxon>Fungi</taxon>
        <taxon>Dikarya</taxon>
        <taxon>Basidiomycota</taxon>
        <taxon>Agaricomycotina</taxon>
        <taxon>Tremellomycetes</taxon>
        <taxon>Tremellales</taxon>
        <taxon>Cryptococcaceae</taxon>
        <taxon>Kwoniella</taxon>
    </lineage>
</organism>
<keyword evidence="4" id="KW-1185">Reference proteome</keyword>
<reference evidence="2" key="3">
    <citation type="submission" date="2014-01" db="EMBL/GenBank/DDBJ databases">
        <title>Evolution of pathogenesis and genome organization in the Tremellales.</title>
        <authorList>
            <person name="Cuomo C."/>
            <person name="Litvintseva A."/>
            <person name="Heitman J."/>
            <person name="Chen Y."/>
            <person name="Sun S."/>
            <person name="Springer D."/>
            <person name="Dromer F."/>
            <person name="Young S."/>
            <person name="Zeng Q."/>
            <person name="Chapman S."/>
            <person name="Gujja S."/>
            <person name="Saif S."/>
            <person name="Birren B."/>
        </authorList>
    </citation>
    <scope>NUCLEOTIDE SEQUENCE</scope>
    <source>
        <strain evidence="2">CBS 10118</strain>
    </source>
</reference>
<evidence type="ECO:0000313" key="3">
    <source>
        <dbReference type="EMBL" id="WVW85556.1"/>
    </source>
</evidence>
<name>A0A1B9FY33_9TREE</name>
<evidence type="ECO:0000313" key="2">
    <source>
        <dbReference type="EMBL" id="OCF23683.1"/>
    </source>
</evidence>
<dbReference type="RefSeq" id="XP_019044753.1">
    <property type="nucleotide sequence ID" value="XM_019193276.1"/>
</dbReference>
<evidence type="ECO:0000313" key="4">
    <source>
        <dbReference type="Proteomes" id="UP000092730"/>
    </source>
</evidence>
<feature type="region of interest" description="Disordered" evidence="1">
    <location>
        <begin position="1"/>
        <end position="39"/>
    </location>
</feature>
<protein>
    <submittedName>
        <fullName evidence="2">Uncharacterized protein</fullName>
    </submittedName>
</protein>
<reference evidence="2" key="1">
    <citation type="submission" date="2013-07" db="EMBL/GenBank/DDBJ databases">
        <title>The Genome Sequence of Cryptococcus bestiolae CBS10118.</title>
        <authorList>
            <consortium name="The Broad Institute Genome Sequencing Platform"/>
            <person name="Cuomo C."/>
            <person name="Litvintseva A."/>
            <person name="Chen Y."/>
            <person name="Heitman J."/>
            <person name="Sun S."/>
            <person name="Springer D."/>
            <person name="Dromer F."/>
            <person name="Young S.K."/>
            <person name="Zeng Q."/>
            <person name="Gargeya S."/>
            <person name="Fitzgerald M."/>
            <person name="Abouelleil A."/>
            <person name="Alvarado L."/>
            <person name="Berlin A.M."/>
            <person name="Chapman S.B."/>
            <person name="Dewar J."/>
            <person name="Goldberg J."/>
            <person name="Griggs A."/>
            <person name="Gujja S."/>
            <person name="Hansen M."/>
            <person name="Howarth C."/>
            <person name="Imamovic A."/>
            <person name="Larimer J."/>
            <person name="McCowan C."/>
            <person name="Murphy C."/>
            <person name="Pearson M."/>
            <person name="Priest M."/>
            <person name="Roberts A."/>
            <person name="Saif S."/>
            <person name="Shea T."/>
            <person name="Sykes S."/>
            <person name="Wortman J."/>
            <person name="Nusbaum C."/>
            <person name="Birren B."/>
        </authorList>
    </citation>
    <scope>NUCLEOTIDE SEQUENCE [LARGE SCALE GENOMIC DNA]</scope>
    <source>
        <strain evidence="2">CBS 10118</strain>
    </source>
</reference>
<proteinExistence type="predicted"/>
<feature type="compositionally biased region" description="Polar residues" evidence="1">
    <location>
        <begin position="119"/>
        <end position="128"/>
    </location>
</feature>
<feature type="compositionally biased region" description="Polar residues" evidence="1">
    <location>
        <begin position="1"/>
        <end position="12"/>
    </location>
</feature>
<dbReference type="OrthoDB" id="10626014at2759"/>
<dbReference type="VEuPathDB" id="FungiDB:I302_06666"/>
<dbReference type="EMBL" id="KI894023">
    <property type="protein sequence ID" value="OCF23683.1"/>
    <property type="molecule type" value="Genomic_DNA"/>
</dbReference>
<dbReference type="AlphaFoldDB" id="A0A1B9FY33"/>
<accession>A0A1B9FY33</accession>
<dbReference type="EMBL" id="CP144546">
    <property type="protein sequence ID" value="WVW85556.1"/>
    <property type="molecule type" value="Genomic_DNA"/>
</dbReference>
<dbReference type="KEGG" id="kbi:30211065"/>
<sequence length="145" mass="16416">MPVQINYTSGSLNRAKRARSCKNRTKKTRRNVFGKPKPNPVLLEVLENRSANPFGPISRSARGMDEQTRQNVVWEPWWTRRGDKRNESGRSSPDRENGRRPGEGGLKSVQVTERRLYSEQANIETVVSTDAHPGTESIETAQNRG</sequence>
<feature type="compositionally biased region" description="Basic and acidic residues" evidence="1">
    <location>
        <begin position="78"/>
        <end position="102"/>
    </location>
</feature>
<dbReference type="Proteomes" id="UP000092730">
    <property type="component" value="Chromosome 6"/>
</dbReference>
<reference evidence="3" key="4">
    <citation type="submission" date="2024-02" db="EMBL/GenBank/DDBJ databases">
        <title>Comparative genomics of Cryptococcus and Kwoniella reveals pathogenesis evolution and contrasting modes of karyotype evolution via chromosome fusion or intercentromeric recombination.</title>
        <authorList>
            <person name="Coelho M.A."/>
            <person name="David-Palma M."/>
            <person name="Shea T."/>
            <person name="Bowers K."/>
            <person name="McGinley-Smith S."/>
            <person name="Mohammad A.W."/>
            <person name="Gnirke A."/>
            <person name="Yurkov A.M."/>
            <person name="Nowrousian M."/>
            <person name="Sun S."/>
            <person name="Cuomo C.A."/>
            <person name="Heitman J."/>
        </authorList>
    </citation>
    <scope>NUCLEOTIDE SEQUENCE</scope>
    <source>
        <strain evidence="3">CBS 10118</strain>
    </source>
</reference>
<feature type="compositionally biased region" description="Basic residues" evidence="1">
    <location>
        <begin position="14"/>
        <end position="32"/>
    </location>
</feature>